<organism evidence="3 4">
    <name type="scientific">Arthrobotrys musiformis</name>
    <dbReference type="NCBI Taxonomy" id="47236"/>
    <lineage>
        <taxon>Eukaryota</taxon>
        <taxon>Fungi</taxon>
        <taxon>Dikarya</taxon>
        <taxon>Ascomycota</taxon>
        <taxon>Pezizomycotina</taxon>
        <taxon>Orbiliomycetes</taxon>
        <taxon>Orbiliales</taxon>
        <taxon>Orbiliaceae</taxon>
        <taxon>Arthrobotrys</taxon>
    </lineage>
</organism>
<feature type="region of interest" description="Disordered" evidence="2">
    <location>
        <begin position="252"/>
        <end position="409"/>
    </location>
</feature>
<evidence type="ECO:0000256" key="1">
    <source>
        <dbReference type="ARBA" id="ARBA00022581"/>
    </source>
</evidence>
<feature type="compositionally biased region" description="Pro residues" evidence="2">
    <location>
        <begin position="318"/>
        <end position="349"/>
    </location>
</feature>
<comment type="caution">
    <text evidence="3">The sequence shown here is derived from an EMBL/GenBank/DDBJ whole genome shotgun (WGS) entry which is preliminary data.</text>
</comment>
<feature type="region of interest" description="Disordered" evidence="2">
    <location>
        <begin position="812"/>
        <end position="831"/>
    </location>
</feature>
<keyword evidence="4" id="KW-1185">Reference proteome</keyword>
<name>A0AAV9W2X5_9PEZI</name>
<reference evidence="3 4" key="1">
    <citation type="submission" date="2023-08" db="EMBL/GenBank/DDBJ databases">
        <authorList>
            <person name="Palmer J.M."/>
        </authorList>
    </citation>
    <scope>NUCLEOTIDE SEQUENCE [LARGE SCALE GENOMIC DNA]</scope>
    <source>
        <strain evidence="3 4">TWF481</strain>
    </source>
</reference>
<dbReference type="Proteomes" id="UP001370758">
    <property type="component" value="Unassembled WGS sequence"/>
</dbReference>
<evidence type="ECO:0000313" key="3">
    <source>
        <dbReference type="EMBL" id="KAK6501348.1"/>
    </source>
</evidence>
<keyword evidence="1" id="KW-0945">Host-virus interaction</keyword>
<gene>
    <name evidence="3" type="ORF">TWF481_009190</name>
</gene>
<accession>A0AAV9W2X5</accession>
<sequence length="1490" mass="165995">MGWFRLPWKKKVVVIHETRSQDSTAMRGASPRTMLEIEKRHLERMKKDGITGSRLETQEKTVKSWVDSEQRRTNAEKAREAFQKARASRLRRHARARRMVNSISYRFRGKYVTPPELSRKEDFPPPKREKKGLFKRICAFVRPSRPSKVDTRVQGDQKPVAAAGWNEELSRQFAFPMEEAMRIRAEIEHGSTEGSTVGEVTDDDLPRERASTQAVRDGFRLYKNLNKAERVFGEKIDISAYKLATNVGPWPRPGVRAPTPPHMKPGWVMPPGDPRDPPLPDAATLNGGKKPVVAEGVPRRRRANPYEKPITRWSLPPFEAPKPAPAPPSEATPPPPPPPSQPAGGPPHSRPLGKPLQQEEFFRGRAAGNPKRATADSDALGAIETEFLRETTRPAPPTPSEVTTEEDFPGQVEFIPLNLTCSNPEEGMTLAEMLASEGLEDSPLPPAAKLIEVATKKPNLRIRGFGVSPSANKALTAGGRGGRKEGEWVEDPRNFNEVGIDMDVYQSRRLGDPYRDSGITKARFQATIDRERAAEIITQARELGQHPADTLKMVKGLRRREGPPKPKETPLQFLQRFVAAEDGDPEFFMMNAQVKGAIKQSERYEELQLKKRLEQRAREAQGLNPPVQPAAPVKITYEEPKAPQPHYSVAGGEGRPFDPANEGSGGIQIPTLSSYGPSRTGGGIEAPYMPSYLDEASQGSQDCGQIYLPSLPSFRNNRAGEIEPFHMSPSDLDEVSQGPQSFESPYMSSPYLDEVSQEPEGFEQISLPTLPSFGINRAGQIESPYMSSHLDEVSQEPQDFESHMLSSYLDEVSQEPQDFESPHHTSSPYLDEVSQEPQGFEQISLPALPSFGNNRSAEIESPDMSLYLDEAPQEPQGIEQIHLPTLSSFGNNHTGEIEAPDMPLYPDETIKESRSFDQIHLPTLPSFGANRTGEIESPDMPLYPDETIEEPQSFDQIHLPTLPSFGVNRVRSFIMPRLPELDPPDFDQIDMEEFAHLRDAAPPQTPVRQTYDEQCIPSDRFPKRDPVVDAIQDRWLRSQGLPLPEEIDHSRIHPDWYRTTPSTSVPYGIMIDDSDDDFDDEDEPPAPSRVPELVSPPPVAFGDTMDMMMFPRTCDVKQMVKPRGVGSQVPDQDEANVVPKGPVITAEGTGSALLMNAIVKVKNERASRGEDCSGLQVTSPTPEDEIFIMKFNYDVILETERLAKEAGNDVCVKAALLTAARELKVELPNTAGTRVLDLRTWLMRDYFERRASLKARRRMEAEYLLSLEQQEKEVSKKASKEEEPSESKKAPIIPESPPRPVSRSIGSQTDSQSVAPRLESRPIASRPQYRSIGSQTESQPIASRPQAQIPTSRPTSQSPGPQPRPESQVSGSGSYRQHAPASPSPQQDRETRDSPQSDSSTRALRRRSSAGSNPSSQTNDAYLHSIPEDFLRQHARVANARVLGREVHPTPTIFRRNRYRQDEIAAGTGNMVLSVGYPISAFGRHLTTDQ</sequence>
<dbReference type="EMBL" id="JAVHJL010000006">
    <property type="protein sequence ID" value="KAK6501348.1"/>
    <property type="molecule type" value="Genomic_DNA"/>
</dbReference>
<feature type="compositionally biased region" description="Polar residues" evidence="2">
    <location>
        <begin position="1304"/>
        <end position="1314"/>
    </location>
</feature>
<feature type="compositionally biased region" description="Basic and acidic residues" evidence="2">
    <location>
        <begin position="1269"/>
        <end position="1289"/>
    </location>
</feature>
<feature type="compositionally biased region" description="Polar residues" evidence="2">
    <location>
        <begin position="1331"/>
        <end position="1375"/>
    </location>
</feature>
<evidence type="ECO:0000313" key="4">
    <source>
        <dbReference type="Proteomes" id="UP001370758"/>
    </source>
</evidence>
<protein>
    <submittedName>
        <fullName evidence="3">Uncharacterized protein</fullName>
    </submittedName>
</protein>
<proteinExistence type="predicted"/>
<feature type="region of interest" description="Disordered" evidence="2">
    <location>
        <begin position="187"/>
        <end position="211"/>
    </location>
</feature>
<dbReference type="PANTHER" id="PTHR13037:SF24">
    <property type="entry name" value="POLYCOMB PROTEIN PCL-RELATED"/>
    <property type="match status" value="1"/>
</dbReference>
<feature type="region of interest" description="Disordered" evidence="2">
    <location>
        <begin position="1070"/>
        <end position="1098"/>
    </location>
</feature>
<feature type="region of interest" description="Disordered" evidence="2">
    <location>
        <begin position="1269"/>
        <end position="1421"/>
    </location>
</feature>
<evidence type="ECO:0000256" key="2">
    <source>
        <dbReference type="SAM" id="MobiDB-lite"/>
    </source>
</evidence>
<dbReference type="PANTHER" id="PTHR13037">
    <property type="entry name" value="FORMIN"/>
    <property type="match status" value="1"/>
</dbReference>
<feature type="compositionally biased region" description="Acidic residues" evidence="2">
    <location>
        <begin position="1072"/>
        <end position="1084"/>
    </location>
</feature>